<protein>
    <recommendedName>
        <fullName evidence="8">Acyl-[acyl-carrier-protein] dehydrogenase MbtN</fullName>
    </recommendedName>
    <alternativeName>
        <fullName evidence="9">Mycobactin synthase protein N</fullName>
    </alternativeName>
</protein>
<comment type="function">
    <text evidence="7">Catalyzes the dehydrogenation at the alpha-beta position of ACP-bound acyl chains. This results in the introduction of a double bond in the lipidic chain, which is further transferred to the epsilon-amino group of lysine residue in the mycobactin core by MbtK.</text>
</comment>
<evidence type="ECO:0000259" key="12">
    <source>
        <dbReference type="Pfam" id="PF00441"/>
    </source>
</evidence>
<dbReference type="InterPro" id="IPR036250">
    <property type="entry name" value="AcylCo_DH-like_C"/>
</dbReference>
<feature type="domain" description="Acyl-CoA dehydrogenase/oxidase N-terminal" evidence="14">
    <location>
        <begin position="7"/>
        <end position="119"/>
    </location>
</feature>
<name>A0A848KRY7_9ACTN</name>
<evidence type="ECO:0000256" key="11">
    <source>
        <dbReference type="RuleBase" id="RU362125"/>
    </source>
</evidence>
<keyword evidence="16" id="KW-1185">Reference proteome</keyword>
<evidence type="ECO:0000259" key="14">
    <source>
        <dbReference type="Pfam" id="PF02771"/>
    </source>
</evidence>
<dbReference type="RefSeq" id="WP_170193374.1">
    <property type="nucleotide sequence ID" value="NZ_JABBNB010000005.1"/>
</dbReference>
<dbReference type="InterPro" id="IPR006091">
    <property type="entry name" value="Acyl-CoA_Oxase/DH_mid-dom"/>
</dbReference>
<dbReference type="PANTHER" id="PTHR48083">
    <property type="entry name" value="MEDIUM-CHAIN SPECIFIC ACYL-COA DEHYDROGENASE, MITOCHONDRIAL-RELATED"/>
    <property type="match status" value="1"/>
</dbReference>
<evidence type="ECO:0000256" key="9">
    <source>
        <dbReference type="ARBA" id="ARBA00042660"/>
    </source>
</evidence>
<keyword evidence="5 11" id="KW-0274">FAD</keyword>
<dbReference type="PIRSF" id="PIRSF016578">
    <property type="entry name" value="HsaA"/>
    <property type="match status" value="1"/>
</dbReference>
<evidence type="ECO:0000256" key="1">
    <source>
        <dbReference type="ARBA" id="ARBA00001974"/>
    </source>
</evidence>
<comment type="cofactor">
    <cofactor evidence="1 11">
        <name>FAD</name>
        <dbReference type="ChEBI" id="CHEBI:57692"/>
    </cofactor>
</comment>
<dbReference type="InterPro" id="IPR006089">
    <property type="entry name" value="Acyl-CoA_DH_CS"/>
</dbReference>
<dbReference type="Proteomes" id="UP000550729">
    <property type="component" value="Unassembled WGS sequence"/>
</dbReference>
<keyword evidence="6 11" id="KW-0560">Oxidoreductase</keyword>
<dbReference type="InterPro" id="IPR046373">
    <property type="entry name" value="Acyl-CoA_Oxase/DH_mid-dom_sf"/>
</dbReference>
<evidence type="ECO:0000256" key="6">
    <source>
        <dbReference type="ARBA" id="ARBA00023002"/>
    </source>
</evidence>
<comment type="catalytic activity">
    <reaction evidence="10">
        <text>a 2,3-saturated acyl-CoA + A = a 2,3-dehydroacyl-CoA + AH2</text>
        <dbReference type="Rhea" id="RHEA:48608"/>
        <dbReference type="ChEBI" id="CHEBI:13193"/>
        <dbReference type="ChEBI" id="CHEBI:17499"/>
        <dbReference type="ChEBI" id="CHEBI:60015"/>
        <dbReference type="ChEBI" id="CHEBI:65111"/>
    </reaction>
</comment>
<comment type="caution">
    <text evidence="15">The sequence shown here is derived from an EMBL/GenBank/DDBJ whole genome shotgun (WGS) entry which is preliminary data.</text>
</comment>
<dbReference type="AlphaFoldDB" id="A0A848KRY7"/>
<evidence type="ECO:0000256" key="3">
    <source>
        <dbReference type="ARBA" id="ARBA00009347"/>
    </source>
</evidence>
<accession>A0A848KRY7</accession>
<dbReference type="InterPro" id="IPR050741">
    <property type="entry name" value="Acyl-CoA_dehydrogenase"/>
</dbReference>
<dbReference type="GO" id="GO:0005737">
    <property type="term" value="C:cytoplasm"/>
    <property type="evidence" value="ECO:0007669"/>
    <property type="project" value="TreeGrafter"/>
</dbReference>
<gene>
    <name evidence="15" type="ORF">HH308_06535</name>
</gene>
<evidence type="ECO:0000256" key="10">
    <source>
        <dbReference type="ARBA" id="ARBA00052546"/>
    </source>
</evidence>
<dbReference type="Gene3D" id="1.20.140.10">
    <property type="entry name" value="Butyryl-CoA Dehydrogenase, subunit A, domain 3"/>
    <property type="match status" value="1"/>
</dbReference>
<feature type="domain" description="Acyl-CoA dehydrogenase/oxidase C-terminal" evidence="12">
    <location>
        <begin position="235"/>
        <end position="383"/>
    </location>
</feature>
<evidence type="ECO:0000313" key="15">
    <source>
        <dbReference type="EMBL" id="NMO00869.1"/>
    </source>
</evidence>
<dbReference type="EMBL" id="JABBNB010000005">
    <property type="protein sequence ID" value="NMO00869.1"/>
    <property type="molecule type" value="Genomic_DNA"/>
</dbReference>
<dbReference type="Pfam" id="PF02770">
    <property type="entry name" value="Acyl-CoA_dh_M"/>
    <property type="match status" value="1"/>
</dbReference>
<dbReference type="InterPro" id="IPR009075">
    <property type="entry name" value="AcylCo_DH/oxidase_C"/>
</dbReference>
<dbReference type="GO" id="GO:0003995">
    <property type="term" value="F:acyl-CoA dehydrogenase activity"/>
    <property type="evidence" value="ECO:0007669"/>
    <property type="project" value="InterPro"/>
</dbReference>
<keyword evidence="4 11" id="KW-0285">Flavoprotein</keyword>
<feature type="domain" description="Acyl-CoA oxidase/dehydrogenase middle" evidence="13">
    <location>
        <begin position="123"/>
        <end position="223"/>
    </location>
</feature>
<sequence>MQRTIYSAEHEAFRQTIAAFIAKEISPFYAEWEHEGRVPRELLKKMGDLGVMGFDIPEEYGGAGETSYKFQAIMDEEAAKAAVSFGHYSVTTGIVTPYLLKLANDEQRRRWLPGIASGDICLAIAMTEPGTGSDLAGIKTTAKLTEDGTHYVLNGSKTFITGALNSELCVVVARTSPPSETNRRLGLSLLVVPTDSPGFGYGRKLEKIGLKASDTNELSFTDVLVPAENLLGEQDQGFFYLGQNLPRERLSIGNAAAASAWAAIGFAKDYVQERLVFEKPVAAFQNTKFVLAECAAQADAIQALVDKGIELDDSGELTAADAARIKLFATETAGQIIDKCLQLHGGYGYMLEYPIARLYANTRVSRIFGGTTEVMKTIIAKELGL</sequence>
<dbReference type="InterPro" id="IPR037069">
    <property type="entry name" value="AcylCoA_DH/ox_N_sf"/>
</dbReference>
<dbReference type="PROSITE" id="PS00073">
    <property type="entry name" value="ACYL_COA_DH_2"/>
    <property type="match status" value="1"/>
</dbReference>
<dbReference type="Pfam" id="PF02771">
    <property type="entry name" value="Acyl-CoA_dh_N"/>
    <property type="match status" value="1"/>
</dbReference>
<dbReference type="Pfam" id="PF00441">
    <property type="entry name" value="Acyl-CoA_dh_1"/>
    <property type="match status" value="1"/>
</dbReference>
<evidence type="ECO:0000256" key="5">
    <source>
        <dbReference type="ARBA" id="ARBA00022827"/>
    </source>
</evidence>
<dbReference type="GO" id="GO:0033539">
    <property type="term" value="P:fatty acid beta-oxidation using acyl-CoA dehydrogenase"/>
    <property type="evidence" value="ECO:0007669"/>
    <property type="project" value="TreeGrafter"/>
</dbReference>
<evidence type="ECO:0000256" key="7">
    <source>
        <dbReference type="ARBA" id="ARBA00037085"/>
    </source>
</evidence>
<evidence type="ECO:0000313" key="16">
    <source>
        <dbReference type="Proteomes" id="UP000550729"/>
    </source>
</evidence>
<evidence type="ECO:0000256" key="4">
    <source>
        <dbReference type="ARBA" id="ARBA00022630"/>
    </source>
</evidence>
<evidence type="ECO:0000259" key="13">
    <source>
        <dbReference type="Pfam" id="PF02770"/>
    </source>
</evidence>
<dbReference type="PANTHER" id="PTHR48083:SF20">
    <property type="entry name" value="LONG-CHAIN SPECIFIC ACYL-COA DEHYDROGENASE, MITOCHONDRIAL"/>
    <property type="match status" value="1"/>
</dbReference>
<dbReference type="Gene3D" id="1.10.540.10">
    <property type="entry name" value="Acyl-CoA dehydrogenase/oxidase, N-terminal domain"/>
    <property type="match status" value="1"/>
</dbReference>
<organism evidence="15 16">
    <name type="scientific">Gordonia asplenii</name>
    <dbReference type="NCBI Taxonomy" id="2725283"/>
    <lineage>
        <taxon>Bacteria</taxon>
        <taxon>Bacillati</taxon>
        <taxon>Actinomycetota</taxon>
        <taxon>Actinomycetes</taxon>
        <taxon>Mycobacteriales</taxon>
        <taxon>Gordoniaceae</taxon>
        <taxon>Gordonia</taxon>
    </lineage>
</organism>
<dbReference type="SUPFAM" id="SSF56645">
    <property type="entry name" value="Acyl-CoA dehydrogenase NM domain-like"/>
    <property type="match status" value="1"/>
</dbReference>
<evidence type="ECO:0000256" key="2">
    <source>
        <dbReference type="ARBA" id="ARBA00005102"/>
    </source>
</evidence>
<comment type="pathway">
    <text evidence="2">Siderophore biosynthesis; mycobactin biosynthesis.</text>
</comment>
<proteinExistence type="inferred from homology"/>
<dbReference type="InterPro" id="IPR009100">
    <property type="entry name" value="AcylCoA_DH/oxidase_NM_dom_sf"/>
</dbReference>
<dbReference type="SUPFAM" id="SSF47203">
    <property type="entry name" value="Acyl-CoA dehydrogenase C-terminal domain-like"/>
    <property type="match status" value="1"/>
</dbReference>
<comment type="similarity">
    <text evidence="3 11">Belongs to the acyl-CoA dehydrogenase family.</text>
</comment>
<dbReference type="FunFam" id="2.40.110.10:FF:000002">
    <property type="entry name" value="Acyl-CoA dehydrogenase fadE12"/>
    <property type="match status" value="1"/>
</dbReference>
<dbReference type="FunFam" id="1.20.140.10:FF:000001">
    <property type="entry name" value="Acyl-CoA dehydrogenase"/>
    <property type="match status" value="1"/>
</dbReference>
<dbReference type="InterPro" id="IPR013786">
    <property type="entry name" value="AcylCoA_DH/ox_N"/>
</dbReference>
<evidence type="ECO:0000256" key="8">
    <source>
        <dbReference type="ARBA" id="ARBA00040394"/>
    </source>
</evidence>
<dbReference type="Gene3D" id="2.40.110.10">
    <property type="entry name" value="Butyryl-CoA Dehydrogenase, subunit A, domain 2"/>
    <property type="match status" value="1"/>
</dbReference>
<reference evidence="15 16" key="1">
    <citation type="submission" date="2020-04" db="EMBL/GenBank/DDBJ databases">
        <title>Gordonia sp. nov. TBRC 11910.</title>
        <authorList>
            <person name="Suriyachadkun C."/>
        </authorList>
    </citation>
    <scope>NUCLEOTIDE SEQUENCE [LARGE SCALE GENOMIC DNA]</scope>
    <source>
        <strain evidence="15 16">TBRC 11910</strain>
    </source>
</reference>
<dbReference type="GO" id="GO:0050660">
    <property type="term" value="F:flavin adenine dinucleotide binding"/>
    <property type="evidence" value="ECO:0007669"/>
    <property type="project" value="InterPro"/>
</dbReference>